<dbReference type="AlphaFoldDB" id="A0A5C6AHB7"/>
<dbReference type="PANTHER" id="PTHR23308">
    <property type="entry name" value="NUCLEAR INHIBITOR OF PROTEIN PHOSPHATASE-1"/>
    <property type="match status" value="1"/>
</dbReference>
<evidence type="ECO:0000313" key="4">
    <source>
        <dbReference type="EMBL" id="TWT98806.1"/>
    </source>
</evidence>
<feature type="region of interest" description="Disordered" evidence="1">
    <location>
        <begin position="132"/>
        <end position="207"/>
    </location>
</feature>
<dbReference type="InterPro" id="IPR008984">
    <property type="entry name" value="SMAD_FHA_dom_sf"/>
</dbReference>
<evidence type="ECO:0000256" key="2">
    <source>
        <dbReference type="SAM" id="Phobius"/>
    </source>
</evidence>
<keyword evidence="5" id="KW-1185">Reference proteome</keyword>
<feature type="transmembrane region" description="Helical" evidence="2">
    <location>
        <begin position="357"/>
        <end position="376"/>
    </location>
</feature>
<feature type="region of interest" description="Disordered" evidence="1">
    <location>
        <begin position="286"/>
        <end position="343"/>
    </location>
</feature>
<reference evidence="4 5" key="1">
    <citation type="submission" date="2019-02" db="EMBL/GenBank/DDBJ databases">
        <title>Deep-cultivation of Planctomycetes and their phenomic and genomic characterization uncovers novel biology.</title>
        <authorList>
            <person name="Wiegand S."/>
            <person name="Jogler M."/>
            <person name="Boedeker C."/>
            <person name="Pinto D."/>
            <person name="Vollmers J."/>
            <person name="Rivas-Marin E."/>
            <person name="Kohn T."/>
            <person name="Peeters S.H."/>
            <person name="Heuer A."/>
            <person name="Rast P."/>
            <person name="Oberbeckmann S."/>
            <person name="Bunk B."/>
            <person name="Jeske O."/>
            <person name="Meyerdierks A."/>
            <person name="Storesund J.E."/>
            <person name="Kallscheuer N."/>
            <person name="Luecker S."/>
            <person name="Lage O.M."/>
            <person name="Pohl T."/>
            <person name="Merkel B.J."/>
            <person name="Hornburger P."/>
            <person name="Mueller R.-W."/>
            <person name="Bruemmer F."/>
            <person name="Labrenz M."/>
            <person name="Spormann A.M."/>
            <person name="Op Den Camp H."/>
            <person name="Overmann J."/>
            <person name="Amann R."/>
            <person name="Jetten M.S.M."/>
            <person name="Mascher T."/>
            <person name="Medema M.H."/>
            <person name="Devos D.P."/>
            <person name="Kaster A.-K."/>
            <person name="Ovreas L."/>
            <person name="Rohde M."/>
            <person name="Galperin M.Y."/>
            <person name="Jogler C."/>
        </authorList>
    </citation>
    <scope>NUCLEOTIDE SEQUENCE [LARGE SCALE GENOMIC DNA]</scope>
    <source>
        <strain evidence="4 5">Pla100</strain>
    </source>
</reference>
<dbReference type="OrthoDB" id="283378at2"/>
<comment type="caution">
    <text evidence="4">The sequence shown here is derived from an EMBL/GenBank/DDBJ whole genome shotgun (WGS) entry which is preliminary data.</text>
</comment>
<name>A0A5C6AHB7_9BACT</name>
<keyword evidence="2" id="KW-0472">Membrane</keyword>
<keyword evidence="2" id="KW-0812">Transmembrane</keyword>
<feature type="compositionally biased region" description="Polar residues" evidence="1">
    <location>
        <begin position="286"/>
        <end position="296"/>
    </location>
</feature>
<dbReference type="Pfam" id="PF00498">
    <property type="entry name" value="FHA"/>
    <property type="match status" value="1"/>
</dbReference>
<dbReference type="SUPFAM" id="SSF49879">
    <property type="entry name" value="SMAD/FHA domain"/>
    <property type="match status" value="1"/>
</dbReference>
<keyword evidence="2" id="KW-1133">Transmembrane helix</keyword>
<proteinExistence type="predicted"/>
<evidence type="ECO:0000256" key="1">
    <source>
        <dbReference type="SAM" id="MobiDB-lite"/>
    </source>
</evidence>
<dbReference type="Gene3D" id="2.60.200.20">
    <property type="match status" value="1"/>
</dbReference>
<dbReference type="InterPro" id="IPR000253">
    <property type="entry name" value="FHA_dom"/>
</dbReference>
<dbReference type="InterPro" id="IPR050923">
    <property type="entry name" value="Cell_Proc_Reg/RNA_Proc"/>
</dbReference>
<dbReference type="EMBL" id="SJPM01000003">
    <property type="protein sequence ID" value="TWT98806.1"/>
    <property type="molecule type" value="Genomic_DNA"/>
</dbReference>
<feature type="compositionally biased region" description="Basic and acidic residues" evidence="1">
    <location>
        <begin position="311"/>
        <end position="327"/>
    </location>
</feature>
<evidence type="ECO:0000313" key="5">
    <source>
        <dbReference type="Proteomes" id="UP000316213"/>
    </source>
</evidence>
<feature type="compositionally biased region" description="Low complexity" evidence="1">
    <location>
        <begin position="132"/>
        <end position="174"/>
    </location>
</feature>
<dbReference type="Proteomes" id="UP000316213">
    <property type="component" value="Unassembled WGS sequence"/>
</dbReference>
<feature type="domain" description="FHA" evidence="3">
    <location>
        <begin position="30"/>
        <end position="102"/>
    </location>
</feature>
<organism evidence="4 5">
    <name type="scientific">Neorhodopirellula pilleata</name>
    <dbReference type="NCBI Taxonomy" id="2714738"/>
    <lineage>
        <taxon>Bacteria</taxon>
        <taxon>Pseudomonadati</taxon>
        <taxon>Planctomycetota</taxon>
        <taxon>Planctomycetia</taxon>
        <taxon>Pirellulales</taxon>
        <taxon>Pirellulaceae</taxon>
        <taxon>Neorhodopirellula</taxon>
    </lineage>
</organism>
<sequence length="391" mass="41763">MASTASQTAQLVLSTGSRAGLIAPVHLGYYLIGRDRECQIRPKTRSVSRLHCLVYFGGKPPEPLSNLRPDAPGDDTIGESQLSFHVLDLNSTSGTKLNGEKIPPRKWHRVDSGTELRCGKIAWQVLVPKPDSAPSSLAIPSSATSSSVTPEESSEHSVVASNSSPSAKSSDSRANPVPPADEAKPQADSARLTPATPSSDPAKKDRRVVAKVDDGMLSGGAWQEADVAAFLAAHDDADRENRYESIRSNAKLYADDDSHVFDDDDLLDSEGSYCDESVSDIELSEAQTEVEFSTESAEVKSTAGPKLTPQEQRKKDARDKAEAARKAKTEKKKKADAKRAARMAGDGTNPLIEKIKFIATVALAVCVLGLAIYQAIQFGSGPPPKVVEGID</sequence>
<dbReference type="CDD" id="cd00060">
    <property type="entry name" value="FHA"/>
    <property type="match status" value="1"/>
</dbReference>
<dbReference type="SMART" id="SM00240">
    <property type="entry name" value="FHA"/>
    <property type="match status" value="1"/>
</dbReference>
<protein>
    <submittedName>
        <fullName evidence="4">FHA domain protein</fullName>
    </submittedName>
</protein>
<accession>A0A5C6AHB7</accession>
<dbReference type="RefSeq" id="WP_146577481.1">
    <property type="nucleotide sequence ID" value="NZ_SJPM01000003.1"/>
</dbReference>
<gene>
    <name evidence="4" type="ORF">Pla100_19720</name>
</gene>
<evidence type="ECO:0000259" key="3">
    <source>
        <dbReference type="PROSITE" id="PS50006"/>
    </source>
</evidence>
<dbReference type="PROSITE" id="PS50006">
    <property type="entry name" value="FHA_DOMAIN"/>
    <property type="match status" value="1"/>
</dbReference>